<sequence length="450" mass="44954">MSSTDGQPPLTRRQVRDLERAREAGEAITGSISVVSGSAVPSAVPISSAPAPVSTPAPASAPFGEHVPTRRELRAQRDAASESTRGPVPLKTPGPEQERRLEDALSHVADIEAGSQSLPQPVTFQQSSAASAGEAAPAVVPSSPEPGATPSFGAASADAAGDDAAEAPGPRRHGARSAVTSDEPTPAGSDPQPGGIGSTTPPPTSVPTVFPFVLTPGSGAAVPAPAQGTRPVESSPSAPASDAQQPAGTPPVDRPATTEAAPRQTAAAAAMQAAAGERPGPAAAAPAPASVPEPSGYVPPVGHWSTQADEPDDHLDAFGAPTGQQNAIVLDHDQLPDVTGALNATGEVIITGSIDLPRSLAATGSHHAQRIDGADIDRMLEEGDREVAENDAVPVRASRAVSANTSTRAVVLAAPQAKSNRGLIIASICGAVVIVGIVVVVVVSFARGVL</sequence>
<feature type="region of interest" description="Disordered" evidence="1">
    <location>
        <begin position="39"/>
        <end position="307"/>
    </location>
</feature>
<feature type="compositionally biased region" description="Low complexity" evidence="1">
    <location>
        <begin position="254"/>
        <end position="295"/>
    </location>
</feature>
<protein>
    <submittedName>
        <fullName evidence="3">Uncharacterized protein</fullName>
    </submittedName>
</protein>
<accession>A0ABP8VSZ5</accession>
<dbReference type="RefSeq" id="WP_345374214.1">
    <property type="nucleotide sequence ID" value="NZ_BAABLM010000002.1"/>
</dbReference>
<keyword evidence="2" id="KW-0472">Membrane</keyword>
<feature type="compositionally biased region" description="Low complexity" evidence="1">
    <location>
        <begin position="206"/>
        <end position="217"/>
    </location>
</feature>
<evidence type="ECO:0000313" key="4">
    <source>
        <dbReference type="Proteomes" id="UP001501295"/>
    </source>
</evidence>
<feature type="transmembrane region" description="Helical" evidence="2">
    <location>
        <begin position="423"/>
        <end position="446"/>
    </location>
</feature>
<feature type="region of interest" description="Disordered" evidence="1">
    <location>
        <begin position="1"/>
        <end position="27"/>
    </location>
</feature>
<feature type="compositionally biased region" description="Low complexity" evidence="1">
    <location>
        <begin position="127"/>
        <end position="159"/>
    </location>
</feature>
<dbReference type="Proteomes" id="UP001501295">
    <property type="component" value="Unassembled WGS sequence"/>
</dbReference>
<feature type="compositionally biased region" description="Low complexity" evidence="1">
    <location>
        <begin position="39"/>
        <end position="62"/>
    </location>
</feature>
<evidence type="ECO:0000256" key="2">
    <source>
        <dbReference type="SAM" id="Phobius"/>
    </source>
</evidence>
<name>A0ABP8VSZ5_9MICO</name>
<evidence type="ECO:0000256" key="1">
    <source>
        <dbReference type="SAM" id="MobiDB-lite"/>
    </source>
</evidence>
<feature type="compositionally biased region" description="Low complexity" evidence="1">
    <location>
        <begin position="234"/>
        <end position="247"/>
    </location>
</feature>
<comment type="caution">
    <text evidence="3">The sequence shown here is derived from an EMBL/GenBank/DDBJ whole genome shotgun (WGS) entry which is preliminary data.</text>
</comment>
<keyword evidence="2" id="KW-0812">Transmembrane</keyword>
<dbReference type="EMBL" id="BAABLM010000002">
    <property type="protein sequence ID" value="GAA4669748.1"/>
    <property type="molecule type" value="Genomic_DNA"/>
</dbReference>
<keyword evidence="2" id="KW-1133">Transmembrane helix</keyword>
<gene>
    <name evidence="3" type="ORF">GCM10025780_11290</name>
</gene>
<organism evidence="3 4">
    <name type="scientific">Frondihabitans cladoniiphilus</name>
    <dbReference type="NCBI Taxonomy" id="715785"/>
    <lineage>
        <taxon>Bacteria</taxon>
        <taxon>Bacillati</taxon>
        <taxon>Actinomycetota</taxon>
        <taxon>Actinomycetes</taxon>
        <taxon>Micrococcales</taxon>
        <taxon>Microbacteriaceae</taxon>
        <taxon>Frondihabitans</taxon>
    </lineage>
</organism>
<feature type="compositionally biased region" description="Basic and acidic residues" evidence="1">
    <location>
        <begin position="67"/>
        <end position="80"/>
    </location>
</feature>
<feature type="compositionally biased region" description="Basic and acidic residues" evidence="1">
    <location>
        <begin position="96"/>
        <end position="105"/>
    </location>
</feature>
<proteinExistence type="predicted"/>
<reference evidence="4" key="1">
    <citation type="journal article" date="2019" name="Int. J. Syst. Evol. Microbiol.">
        <title>The Global Catalogue of Microorganisms (GCM) 10K type strain sequencing project: providing services to taxonomists for standard genome sequencing and annotation.</title>
        <authorList>
            <consortium name="The Broad Institute Genomics Platform"/>
            <consortium name="The Broad Institute Genome Sequencing Center for Infectious Disease"/>
            <person name="Wu L."/>
            <person name="Ma J."/>
        </authorList>
    </citation>
    <scope>NUCLEOTIDE SEQUENCE [LARGE SCALE GENOMIC DNA]</scope>
    <source>
        <strain evidence="4">JCM 18956</strain>
    </source>
</reference>
<keyword evidence="4" id="KW-1185">Reference proteome</keyword>
<evidence type="ECO:0000313" key="3">
    <source>
        <dbReference type="EMBL" id="GAA4669748.1"/>
    </source>
</evidence>
<feature type="compositionally biased region" description="Polar residues" evidence="1">
    <location>
        <begin position="114"/>
        <end position="126"/>
    </location>
</feature>
<feature type="compositionally biased region" description="Basic and acidic residues" evidence="1">
    <location>
        <begin position="14"/>
        <end position="25"/>
    </location>
</feature>